<feature type="region of interest" description="Disordered" evidence="1">
    <location>
        <begin position="387"/>
        <end position="423"/>
    </location>
</feature>
<reference evidence="2 3" key="1">
    <citation type="submission" date="2023-02" db="EMBL/GenBank/DDBJ databases">
        <title>LHISI_Scaffold_Assembly.</title>
        <authorList>
            <person name="Stuart O.P."/>
            <person name="Cleave R."/>
            <person name="Magrath M.J.L."/>
            <person name="Mikheyev A.S."/>
        </authorList>
    </citation>
    <scope>NUCLEOTIDE SEQUENCE [LARGE SCALE GENOMIC DNA]</scope>
    <source>
        <strain evidence="2">Daus_M_001</strain>
        <tissue evidence="2">Leg muscle</tissue>
    </source>
</reference>
<comment type="caution">
    <text evidence="2">The sequence shown here is derived from an EMBL/GenBank/DDBJ whole genome shotgun (WGS) entry which is preliminary data.</text>
</comment>
<evidence type="ECO:0000313" key="2">
    <source>
        <dbReference type="EMBL" id="KAJ8877577.1"/>
    </source>
</evidence>
<feature type="compositionally biased region" description="Basic and acidic residues" evidence="1">
    <location>
        <begin position="412"/>
        <end position="423"/>
    </location>
</feature>
<keyword evidence="3" id="KW-1185">Reference proteome</keyword>
<proteinExistence type="predicted"/>
<sequence>MYCGQPRVVNHVILLSRLSADRQAALTRATTQAFREGIPNIVTFGKTVADISLDYHKQTRLEDSNREKFRIIELAKEFDISRLPPTENAAKYQLLRVHLQCIVSKTPDTTDPDPTLWGWQKANEEFQPIMTDISPALDSLLNMIHMITIDEPCYNMSCTCRRYGLPCSSLCKSCCGKDSRNSLGKDDEMARLYLVLNTSRSRSGVAVRLLASHHGEPVRFPDFRMWKSCRTISLAGGFSRGSPVSPALAFRRCFILTSLHPSSALKTSMLRAAQISSHILNSLERQYVHRYRVQSVNTILQHRHLIVHPLVHMVFGTSWITLVQSSHSTVTADNQLVDLAELLSPSNPVGKQSAWFCFVHRSGFPSRNLDTVNHLRHSNENNKYLSFGPTPREKGHAVRGNAAPELTWAVSEGRDKSPKDSTH</sequence>
<dbReference type="EMBL" id="JARBHB010000008">
    <property type="protein sequence ID" value="KAJ8877577.1"/>
    <property type="molecule type" value="Genomic_DNA"/>
</dbReference>
<accession>A0ABQ9GZW1</accession>
<dbReference type="Proteomes" id="UP001159363">
    <property type="component" value="Chromosome 7"/>
</dbReference>
<organism evidence="2 3">
    <name type="scientific">Dryococelus australis</name>
    <dbReference type="NCBI Taxonomy" id="614101"/>
    <lineage>
        <taxon>Eukaryota</taxon>
        <taxon>Metazoa</taxon>
        <taxon>Ecdysozoa</taxon>
        <taxon>Arthropoda</taxon>
        <taxon>Hexapoda</taxon>
        <taxon>Insecta</taxon>
        <taxon>Pterygota</taxon>
        <taxon>Neoptera</taxon>
        <taxon>Polyneoptera</taxon>
        <taxon>Phasmatodea</taxon>
        <taxon>Verophasmatodea</taxon>
        <taxon>Anareolatae</taxon>
        <taxon>Phasmatidae</taxon>
        <taxon>Eurycanthinae</taxon>
        <taxon>Dryococelus</taxon>
    </lineage>
</organism>
<name>A0ABQ9GZW1_9NEOP</name>
<evidence type="ECO:0000256" key="1">
    <source>
        <dbReference type="SAM" id="MobiDB-lite"/>
    </source>
</evidence>
<protein>
    <submittedName>
        <fullName evidence="2">Uncharacterized protein</fullName>
    </submittedName>
</protein>
<evidence type="ECO:0000313" key="3">
    <source>
        <dbReference type="Proteomes" id="UP001159363"/>
    </source>
</evidence>
<gene>
    <name evidence="2" type="ORF">PR048_022032</name>
</gene>